<evidence type="ECO:0000256" key="4">
    <source>
        <dbReference type="ARBA" id="ARBA00022695"/>
    </source>
</evidence>
<evidence type="ECO:0000256" key="2">
    <source>
        <dbReference type="ARBA" id="ARBA00022649"/>
    </source>
</evidence>
<dbReference type="Pfam" id="PF01909">
    <property type="entry name" value="NTP_transf_2"/>
    <property type="match status" value="1"/>
</dbReference>
<reference evidence="11 12" key="1">
    <citation type="submission" date="2018-05" db="EMBL/GenBank/DDBJ databases">
        <title>Pedobacter paludis sp. nov., isolated from wetland soil.</title>
        <authorList>
            <person name="Zhang Y."/>
            <person name="Wang G."/>
        </authorList>
    </citation>
    <scope>NUCLEOTIDE SEQUENCE [LARGE SCALE GENOMIC DNA]</scope>
    <source>
        <strain evidence="11 12">KCTC22721</strain>
    </source>
</reference>
<evidence type="ECO:0000256" key="5">
    <source>
        <dbReference type="ARBA" id="ARBA00022723"/>
    </source>
</evidence>
<organism evidence="11 12">
    <name type="scientific">Pedobacter yonginense</name>
    <dbReference type="NCBI Taxonomy" id="651869"/>
    <lineage>
        <taxon>Bacteria</taxon>
        <taxon>Pseudomonadati</taxon>
        <taxon>Bacteroidota</taxon>
        <taxon>Sphingobacteriia</taxon>
        <taxon>Sphingobacteriales</taxon>
        <taxon>Sphingobacteriaceae</taxon>
        <taxon>Pedobacter</taxon>
    </lineage>
</organism>
<protein>
    <submittedName>
        <fullName evidence="11">Nucleotidyltransferase</fullName>
    </submittedName>
</protein>
<dbReference type="PANTHER" id="PTHR33571:SF12">
    <property type="entry name" value="BSL3053 PROTEIN"/>
    <property type="match status" value="1"/>
</dbReference>
<dbReference type="OrthoDB" id="9793933at2"/>
<sequence length="101" mass="11716">MMENLISNHLPEIRNLFKQYDVKEAYLFGSAAKNTLKDDSDIDFLINFSNKTDFESYGNNYFGLLYALQDLLKRNVDLVAEETLSNPYLIESINQTKIQLI</sequence>
<dbReference type="Proteomes" id="UP000245379">
    <property type="component" value="Unassembled WGS sequence"/>
</dbReference>
<dbReference type="GO" id="GO:0005524">
    <property type="term" value="F:ATP binding"/>
    <property type="evidence" value="ECO:0007669"/>
    <property type="project" value="UniProtKB-KW"/>
</dbReference>
<dbReference type="InterPro" id="IPR043519">
    <property type="entry name" value="NT_sf"/>
</dbReference>
<keyword evidence="2" id="KW-1277">Toxin-antitoxin system</keyword>
<dbReference type="SUPFAM" id="SSF81301">
    <property type="entry name" value="Nucleotidyltransferase"/>
    <property type="match status" value="1"/>
</dbReference>
<evidence type="ECO:0000259" key="10">
    <source>
        <dbReference type="Pfam" id="PF01909"/>
    </source>
</evidence>
<gene>
    <name evidence="11" type="ORF">DHW03_14205</name>
</gene>
<dbReference type="InterPro" id="IPR002934">
    <property type="entry name" value="Polymerase_NTP_transf_dom"/>
</dbReference>
<accession>A0A317EPW5</accession>
<feature type="domain" description="Polymerase nucleotidyl transferase" evidence="10">
    <location>
        <begin position="12"/>
        <end position="94"/>
    </location>
</feature>
<dbReference type="EMBL" id="QGNZ01000003">
    <property type="protein sequence ID" value="PWS27148.1"/>
    <property type="molecule type" value="Genomic_DNA"/>
</dbReference>
<evidence type="ECO:0000256" key="7">
    <source>
        <dbReference type="ARBA" id="ARBA00022840"/>
    </source>
</evidence>
<dbReference type="Gene3D" id="3.30.460.10">
    <property type="entry name" value="Beta Polymerase, domain 2"/>
    <property type="match status" value="1"/>
</dbReference>
<keyword evidence="5" id="KW-0479">Metal-binding</keyword>
<keyword evidence="7" id="KW-0067">ATP-binding</keyword>
<evidence type="ECO:0000256" key="9">
    <source>
        <dbReference type="ARBA" id="ARBA00038276"/>
    </source>
</evidence>
<keyword evidence="8" id="KW-0460">Magnesium</keyword>
<evidence type="ECO:0000256" key="1">
    <source>
        <dbReference type="ARBA" id="ARBA00001946"/>
    </source>
</evidence>
<keyword evidence="6" id="KW-0547">Nucleotide-binding</keyword>
<comment type="similarity">
    <text evidence="9">Belongs to the MntA antitoxin family.</text>
</comment>
<dbReference type="InterPro" id="IPR052038">
    <property type="entry name" value="Type-VII_TA_antitoxin"/>
</dbReference>
<dbReference type="AlphaFoldDB" id="A0A317EPW5"/>
<dbReference type="CDD" id="cd05403">
    <property type="entry name" value="NT_KNTase_like"/>
    <property type="match status" value="1"/>
</dbReference>
<evidence type="ECO:0000256" key="8">
    <source>
        <dbReference type="ARBA" id="ARBA00022842"/>
    </source>
</evidence>
<dbReference type="GO" id="GO:0016779">
    <property type="term" value="F:nucleotidyltransferase activity"/>
    <property type="evidence" value="ECO:0007669"/>
    <property type="project" value="UniProtKB-KW"/>
</dbReference>
<comment type="cofactor">
    <cofactor evidence="1">
        <name>Mg(2+)</name>
        <dbReference type="ChEBI" id="CHEBI:18420"/>
    </cofactor>
</comment>
<evidence type="ECO:0000256" key="3">
    <source>
        <dbReference type="ARBA" id="ARBA00022679"/>
    </source>
</evidence>
<evidence type="ECO:0000313" key="11">
    <source>
        <dbReference type="EMBL" id="PWS27148.1"/>
    </source>
</evidence>
<evidence type="ECO:0000313" key="12">
    <source>
        <dbReference type="Proteomes" id="UP000245379"/>
    </source>
</evidence>
<name>A0A317EPW5_9SPHI</name>
<dbReference type="GO" id="GO:0046872">
    <property type="term" value="F:metal ion binding"/>
    <property type="evidence" value="ECO:0007669"/>
    <property type="project" value="UniProtKB-KW"/>
</dbReference>
<proteinExistence type="inferred from homology"/>
<evidence type="ECO:0000256" key="6">
    <source>
        <dbReference type="ARBA" id="ARBA00022741"/>
    </source>
</evidence>
<comment type="caution">
    <text evidence="11">The sequence shown here is derived from an EMBL/GenBank/DDBJ whole genome shotgun (WGS) entry which is preliminary data.</text>
</comment>
<keyword evidence="3 11" id="KW-0808">Transferase</keyword>
<keyword evidence="12" id="KW-1185">Reference proteome</keyword>
<keyword evidence="4" id="KW-0548">Nucleotidyltransferase</keyword>
<dbReference type="PANTHER" id="PTHR33571">
    <property type="entry name" value="SSL8005 PROTEIN"/>
    <property type="match status" value="1"/>
</dbReference>